<evidence type="ECO:0000313" key="3">
    <source>
        <dbReference type="EMBL" id="PVG83785.1"/>
    </source>
</evidence>
<evidence type="ECO:0000313" key="4">
    <source>
        <dbReference type="Proteomes" id="UP000246018"/>
    </source>
</evidence>
<proteinExistence type="predicted"/>
<gene>
    <name evidence="3" type="ORF">DDE18_05590</name>
</gene>
<dbReference type="EMBL" id="QDGZ01000002">
    <property type="protein sequence ID" value="PVG83785.1"/>
    <property type="molecule type" value="Genomic_DNA"/>
</dbReference>
<dbReference type="InterPro" id="IPR000914">
    <property type="entry name" value="SBP_5_dom"/>
</dbReference>
<dbReference type="Proteomes" id="UP000246018">
    <property type="component" value="Unassembled WGS sequence"/>
</dbReference>
<comment type="caution">
    <text evidence="3">The sequence shown here is derived from an EMBL/GenBank/DDBJ whole genome shotgun (WGS) entry which is preliminary data.</text>
</comment>
<accession>A0A2T8FDK5</accession>
<evidence type="ECO:0000259" key="2">
    <source>
        <dbReference type="Pfam" id="PF00496"/>
    </source>
</evidence>
<dbReference type="PANTHER" id="PTHR30290:SF65">
    <property type="entry name" value="MONOACYL PHOSPHATIDYLINOSITOL TETRAMANNOSIDE-BINDING PROTEIN LPQW-RELATED"/>
    <property type="match status" value="1"/>
</dbReference>
<evidence type="ECO:0000256" key="1">
    <source>
        <dbReference type="SAM" id="SignalP"/>
    </source>
</evidence>
<dbReference type="RefSeq" id="WP_116571258.1">
    <property type="nucleotide sequence ID" value="NZ_QDGZ01000002.1"/>
</dbReference>
<organism evidence="3 4">
    <name type="scientific">Nocardioides gansuensis</name>
    <dbReference type="NCBI Taxonomy" id="2138300"/>
    <lineage>
        <taxon>Bacteria</taxon>
        <taxon>Bacillati</taxon>
        <taxon>Actinomycetota</taxon>
        <taxon>Actinomycetes</taxon>
        <taxon>Propionibacteriales</taxon>
        <taxon>Nocardioidaceae</taxon>
        <taxon>Nocardioides</taxon>
    </lineage>
</organism>
<dbReference type="CDD" id="cd08490">
    <property type="entry name" value="PBP2_NikA_DppA_OppA_like_3"/>
    <property type="match status" value="1"/>
</dbReference>
<reference evidence="3 4" key="1">
    <citation type="submission" date="2018-04" db="EMBL/GenBank/DDBJ databases">
        <title>Genome of Nocardioides gansuensis WSJ-1.</title>
        <authorList>
            <person name="Wu S."/>
            <person name="Wang G."/>
        </authorList>
    </citation>
    <scope>NUCLEOTIDE SEQUENCE [LARGE SCALE GENOMIC DNA]</scope>
    <source>
        <strain evidence="3 4">WSJ-1</strain>
    </source>
</reference>
<name>A0A2T8FDK5_9ACTN</name>
<sequence>MTRILWATGVALLATTLSACGMNTGTGGAAAAGGGGHLVYAEQLAPAAAWAPETDDAHRLRRAGCLETLLGIGYDGELEPMLATEWNQVEPTTWEITLREGVTFQDGTPMDAEAVAGSLNHLLEVKTPARSFNPDIISKVTATDESTVQISTPEPDALLPLRLASPNTGILAPKAFEGAQIDIQGTCTGPFTVTEEVPQQSLALKANENYWGGDVALDTAEVRFVVDGGTRATQLQAGEVQIAKSVPVANLSSLEGDTNLEIPQIGLPRTTVMLLNNSRPPFDDPLVRQAIQKAIDTQPIVDGVYEGAGTPAVGPFRPDSGWAPEGAEAISANLDEARSLLDQAGVDPEELTFELQAYIDRPELPDVATVIQAQLAELGVKVEIKSGEAAALEPSWLEGDYDATLVSRGYLTDMADPGGYLLSDWTCKGSYNMAQYCDPETDRMIKEAVALEDEAARAEAYREIAAKLNGEAASIWLQHENAVWGTQAGVKGFQPHPLDAYVLTAGLSLG</sequence>
<dbReference type="GO" id="GO:0042597">
    <property type="term" value="C:periplasmic space"/>
    <property type="evidence" value="ECO:0007669"/>
    <property type="project" value="UniProtKB-ARBA"/>
</dbReference>
<dbReference type="Gene3D" id="3.10.105.10">
    <property type="entry name" value="Dipeptide-binding Protein, Domain 3"/>
    <property type="match status" value="1"/>
</dbReference>
<keyword evidence="4" id="KW-1185">Reference proteome</keyword>
<dbReference type="GO" id="GO:1904680">
    <property type="term" value="F:peptide transmembrane transporter activity"/>
    <property type="evidence" value="ECO:0007669"/>
    <property type="project" value="TreeGrafter"/>
</dbReference>
<dbReference type="InterPro" id="IPR030678">
    <property type="entry name" value="Peptide/Ni-bd"/>
</dbReference>
<keyword evidence="1" id="KW-0732">Signal</keyword>
<dbReference type="GO" id="GO:0043190">
    <property type="term" value="C:ATP-binding cassette (ABC) transporter complex"/>
    <property type="evidence" value="ECO:0007669"/>
    <property type="project" value="InterPro"/>
</dbReference>
<feature type="chain" id="PRO_5039158550" evidence="1">
    <location>
        <begin position="20"/>
        <end position="510"/>
    </location>
</feature>
<dbReference type="AlphaFoldDB" id="A0A2T8FDK5"/>
<dbReference type="GO" id="GO:0015833">
    <property type="term" value="P:peptide transport"/>
    <property type="evidence" value="ECO:0007669"/>
    <property type="project" value="TreeGrafter"/>
</dbReference>
<dbReference type="PIRSF" id="PIRSF002741">
    <property type="entry name" value="MppA"/>
    <property type="match status" value="1"/>
</dbReference>
<dbReference type="OrthoDB" id="9764591at2"/>
<dbReference type="PANTHER" id="PTHR30290">
    <property type="entry name" value="PERIPLASMIC BINDING COMPONENT OF ABC TRANSPORTER"/>
    <property type="match status" value="1"/>
</dbReference>
<dbReference type="Pfam" id="PF00496">
    <property type="entry name" value="SBP_bac_5"/>
    <property type="match status" value="1"/>
</dbReference>
<feature type="signal peptide" evidence="1">
    <location>
        <begin position="1"/>
        <end position="19"/>
    </location>
</feature>
<protein>
    <submittedName>
        <fullName evidence="3">Peptide ABC transporter</fullName>
    </submittedName>
</protein>
<dbReference type="InterPro" id="IPR039424">
    <property type="entry name" value="SBP_5"/>
</dbReference>
<dbReference type="PROSITE" id="PS51257">
    <property type="entry name" value="PROKAR_LIPOPROTEIN"/>
    <property type="match status" value="1"/>
</dbReference>
<dbReference type="Gene3D" id="3.40.190.10">
    <property type="entry name" value="Periplasmic binding protein-like II"/>
    <property type="match status" value="1"/>
</dbReference>
<dbReference type="SUPFAM" id="SSF53850">
    <property type="entry name" value="Periplasmic binding protein-like II"/>
    <property type="match status" value="1"/>
</dbReference>
<feature type="domain" description="Solute-binding protein family 5" evidence="2">
    <location>
        <begin position="77"/>
        <end position="431"/>
    </location>
</feature>